<dbReference type="EMBL" id="JAGGNH010000007">
    <property type="protein sequence ID" value="KAJ0968634.1"/>
    <property type="molecule type" value="Genomic_DNA"/>
</dbReference>
<proteinExistence type="predicted"/>
<evidence type="ECO:0000313" key="1">
    <source>
        <dbReference type="EMBL" id="KAJ0968634.1"/>
    </source>
</evidence>
<dbReference type="Gene3D" id="3.40.50.2000">
    <property type="entry name" value="Glycogen Phosphorylase B"/>
    <property type="match status" value="2"/>
</dbReference>
<protein>
    <submittedName>
        <fullName evidence="1">Uncharacterized protein</fullName>
    </submittedName>
</protein>
<reference evidence="1" key="1">
    <citation type="submission" date="2021-03" db="EMBL/GenBank/DDBJ databases">
        <authorList>
            <person name="Li Z."/>
            <person name="Yang C."/>
        </authorList>
    </citation>
    <scope>NUCLEOTIDE SEQUENCE</scope>
    <source>
        <strain evidence="1">Dzin_1.0</strain>
        <tissue evidence="1">Leaf</tissue>
    </source>
</reference>
<evidence type="ECO:0000313" key="2">
    <source>
        <dbReference type="Proteomes" id="UP001085076"/>
    </source>
</evidence>
<comment type="caution">
    <text evidence="1">The sequence shown here is derived from an EMBL/GenBank/DDBJ whole genome shotgun (WGS) entry which is preliminary data.</text>
</comment>
<accession>A0A9D5C8Y5</accession>
<dbReference type="Proteomes" id="UP001085076">
    <property type="component" value="Miscellaneous, Linkage group lg07"/>
</dbReference>
<name>A0A9D5C8Y5_9LILI</name>
<dbReference type="AlphaFoldDB" id="A0A9D5C8Y5"/>
<keyword evidence="2" id="KW-1185">Reference proteome</keyword>
<gene>
    <name evidence="1" type="ORF">J5N97_025551</name>
</gene>
<sequence length="99" mass="10728">MVVVGSEGLDGLLVSPTECEAVDQKDVTAIVSTVKRALKDYNTPAFAKMIQNCMDQAFSWKVPVEKWEETLLSPEVAGNELVIEGEETALLAKENVATS</sequence>
<organism evidence="1 2">
    <name type="scientific">Dioscorea zingiberensis</name>
    <dbReference type="NCBI Taxonomy" id="325984"/>
    <lineage>
        <taxon>Eukaryota</taxon>
        <taxon>Viridiplantae</taxon>
        <taxon>Streptophyta</taxon>
        <taxon>Embryophyta</taxon>
        <taxon>Tracheophyta</taxon>
        <taxon>Spermatophyta</taxon>
        <taxon>Magnoliopsida</taxon>
        <taxon>Liliopsida</taxon>
        <taxon>Dioscoreales</taxon>
        <taxon>Dioscoreaceae</taxon>
        <taxon>Dioscorea</taxon>
    </lineage>
</organism>
<dbReference type="OrthoDB" id="1644192at2759"/>
<reference evidence="1" key="2">
    <citation type="journal article" date="2022" name="Hortic Res">
        <title>The genome of Dioscorea zingiberensis sheds light on the biosynthesis, origin and evolution of the medicinally important diosgenin saponins.</title>
        <authorList>
            <person name="Li Y."/>
            <person name="Tan C."/>
            <person name="Li Z."/>
            <person name="Guo J."/>
            <person name="Li S."/>
            <person name="Chen X."/>
            <person name="Wang C."/>
            <person name="Dai X."/>
            <person name="Yang H."/>
            <person name="Song W."/>
            <person name="Hou L."/>
            <person name="Xu J."/>
            <person name="Tong Z."/>
            <person name="Xu A."/>
            <person name="Yuan X."/>
            <person name="Wang W."/>
            <person name="Yang Q."/>
            <person name="Chen L."/>
            <person name="Sun Z."/>
            <person name="Wang K."/>
            <person name="Pan B."/>
            <person name="Chen J."/>
            <person name="Bao Y."/>
            <person name="Liu F."/>
            <person name="Qi X."/>
            <person name="Gang D.R."/>
            <person name="Wen J."/>
            <person name="Li J."/>
        </authorList>
    </citation>
    <scope>NUCLEOTIDE SEQUENCE</scope>
    <source>
        <strain evidence="1">Dzin_1.0</strain>
    </source>
</reference>